<keyword evidence="6" id="KW-0809">Transit peptide</keyword>
<comment type="catalytic activity">
    <reaction evidence="8">
        <text>dimethylallyl diphosphate + ADP = N(6)-(dimethylallyl)adenosine 5'-diphosphate + diphosphate</text>
        <dbReference type="Rhea" id="RHEA:36327"/>
        <dbReference type="ChEBI" id="CHEBI:33019"/>
        <dbReference type="ChEBI" id="CHEBI:57623"/>
        <dbReference type="ChEBI" id="CHEBI:73533"/>
        <dbReference type="ChEBI" id="CHEBI:456216"/>
        <dbReference type="EC" id="2.5.1.112"/>
    </reaction>
</comment>
<dbReference type="Proteomes" id="UP000806378">
    <property type="component" value="Unassembled WGS sequence"/>
</dbReference>
<dbReference type="AlphaFoldDB" id="A0A8T0CKF9"/>
<evidence type="ECO:0000256" key="2">
    <source>
        <dbReference type="ARBA" id="ARBA00022679"/>
    </source>
</evidence>
<dbReference type="Gene3D" id="3.40.50.300">
    <property type="entry name" value="P-loop containing nucleotide triphosphate hydrolases"/>
    <property type="match status" value="1"/>
</dbReference>
<evidence type="ECO:0000256" key="9">
    <source>
        <dbReference type="ARBA" id="ARBA00055191"/>
    </source>
</evidence>
<gene>
    <name evidence="12" type="ORF">BT93_L2228</name>
</gene>
<evidence type="ECO:0000256" key="11">
    <source>
        <dbReference type="SAM" id="Phobius"/>
    </source>
</evidence>
<name>A0A8T0CKF9_CORYI</name>
<dbReference type="GO" id="GO:0009824">
    <property type="term" value="F:AMP dimethylallyltransferase activity"/>
    <property type="evidence" value="ECO:0007669"/>
    <property type="project" value="UniProtKB-ARBA"/>
</dbReference>
<evidence type="ECO:0000256" key="6">
    <source>
        <dbReference type="ARBA" id="ARBA00022946"/>
    </source>
</evidence>
<dbReference type="PANTHER" id="PTHR11088">
    <property type="entry name" value="TRNA DIMETHYLALLYLTRANSFERASE"/>
    <property type="match status" value="1"/>
</dbReference>
<dbReference type="Gramene" id="rna-gnl|WGS:JABURB|Cocit.L2228.1">
    <property type="protein sequence ID" value="cds-KAF7848171.1"/>
    <property type="gene ID" value="gene-BT93_L2228"/>
</dbReference>
<dbReference type="FunFam" id="1.10.287.890:FF:000002">
    <property type="entry name" value="Adenylate isopentenyltransferase 5, chloroplastic"/>
    <property type="match status" value="1"/>
</dbReference>
<dbReference type="SUPFAM" id="SSF52540">
    <property type="entry name" value="P-loop containing nucleoside triphosphate hydrolases"/>
    <property type="match status" value="1"/>
</dbReference>
<reference evidence="12" key="1">
    <citation type="submission" date="2020-05" db="EMBL/GenBank/DDBJ databases">
        <title>WGS assembly of Corymbia citriodora subspecies variegata.</title>
        <authorList>
            <person name="Barry K."/>
            <person name="Hundley H."/>
            <person name="Shu S."/>
            <person name="Jenkins J."/>
            <person name="Grimwood J."/>
            <person name="Baten A."/>
        </authorList>
    </citation>
    <scope>NUCLEOTIDE SEQUENCE</scope>
    <source>
        <strain evidence="12">CV2-018</strain>
    </source>
</reference>
<dbReference type="GO" id="GO:0005524">
    <property type="term" value="F:ATP binding"/>
    <property type="evidence" value="ECO:0007669"/>
    <property type="project" value="UniProtKB-KW"/>
</dbReference>
<proteinExistence type="inferred from homology"/>
<keyword evidence="2" id="KW-0808">Transferase</keyword>
<dbReference type="GO" id="GO:0006400">
    <property type="term" value="P:tRNA modification"/>
    <property type="evidence" value="ECO:0007669"/>
    <property type="project" value="TreeGrafter"/>
</dbReference>
<dbReference type="GO" id="GO:0052381">
    <property type="term" value="F:tRNA dimethylallyltransferase activity"/>
    <property type="evidence" value="ECO:0007669"/>
    <property type="project" value="TreeGrafter"/>
</dbReference>
<dbReference type="Gene3D" id="1.10.287.890">
    <property type="entry name" value="Crystal structure of tRNA isopentenylpyrophosphate transferase (bh2366) domain"/>
    <property type="match status" value="1"/>
</dbReference>
<evidence type="ECO:0000313" key="12">
    <source>
        <dbReference type="EMBL" id="KAF7848171.1"/>
    </source>
</evidence>
<sequence>MFVMGAGKSKLSIDLAVHFQTEVINTDKIQVYKGLDVVTNKVTELERRGVPHHLLGVVDDPDVDYSVHDFCRDALIAIERITERGGAAILAGGSNSFIEVLVEDPAYNFKSTYDSCFLWLDVSPPVLNERVSRRVDEIVAGGLSDEVRGVFIPQADYLRGIRRSIGVPEMDRFLRVENRLIVNDEKPKEVLLEEAIHEIKVNTFKLTCRQTEKIRTLKEERGWNIRRIDVTGVFESPGEGVEKAWERLVLEPSLAIVGDFLKGSEKPSSPLQVFISSLKYFEPNSPLSTVALAVTALVVVLMALFIFQSASSKWLDPW</sequence>
<dbReference type="EMBL" id="MU090255">
    <property type="protein sequence ID" value="KAF7848171.1"/>
    <property type="molecule type" value="Genomic_DNA"/>
</dbReference>
<protein>
    <recommendedName>
        <fullName evidence="10">adenylate dimethylallyltransferase (ADP/ATP-dependent)</fullName>
        <ecNumber evidence="10">2.5.1.112</ecNumber>
    </recommendedName>
</protein>
<keyword evidence="4" id="KW-0547">Nucleotide-binding</keyword>
<dbReference type="InterPro" id="IPR027417">
    <property type="entry name" value="P-loop_NTPase"/>
</dbReference>
<evidence type="ECO:0000256" key="5">
    <source>
        <dbReference type="ARBA" id="ARBA00022840"/>
    </source>
</evidence>
<keyword evidence="11" id="KW-0472">Membrane</keyword>
<comment type="catalytic activity">
    <reaction evidence="7">
        <text>dimethylallyl diphosphate + ATP = N(6)-(dimethylallyl)adenosine 5'-triphosphate + diphosphate</text>
        <dbReference type="Rhea" id="RHEA:36331"/>
        <dbReference type="ChEBI" id="CHEBI:30616"/>
        <dbReference type="ChEBI" id="CHEBI:33019"/>
        <dbReference type="ChEBI" id="CHEBI:57623"/>
        <dbReference type="ChEBI" id="CHEBI:73532"/>
        <dbReference type="EC" id="2.5.1.112"/>
    </reaction>
</comment>
<keyword evidence="11" id="KW-1133">Transmembrane helix</keyword>
<dbReference type="GO" id="GO:0005739">
    <property type="term" value="C:mitochondrion"/>
    <property type="evidence" value="ECO:0007669"/>
    <property type="project" value="TreeGrafter"/>
</dbReference>
<keyword evidence="3" id="KW-0203">Cytokinin biosynthesis</keyword>
<accession>A0A8T0CKF9</accession>
<evidence type="ECO:0000256" key="10">
    <source>
        <dbReference type="ARBA" id="ARBA00066838"/>
    </source>
</evidence>
<evidence type="ECO:0000256" key="8">
    <source>
        <dbReference type="ARBA" id="ARBA00052386"/>
    </source>
</evidence>
<dbReference type="GO" id="GO:0009691">
    <property type="term" value="P:cytokinin biosynthetic process"/>
    <property type="evidence" value="ECO:0007669"/>
    <property type="project" value="UniProtKB-KW"/>
</dbReference>
<organism evidence="12 13">
    <name type="scientific">Corymbia citriodora subsp. variegata</name>
    <dbReference type="NCBI Taxonomy" id="360336"/>
    <lineage>
        <taxon>Eukaryota</taxon>
        <taxon>Viridiplantae</taxon>
        <taxon>Streptophyta</taxon>
        <taxon>Embryophyta</taxon>
        <taxon>Tracheophyta</taxon>
        <taxon>Spermatophyta</taxon>
        <taxon>Magnoliopsida</taxon>
        <taxon>eudicotyledons</taxon>
        <taxon>Gunneridae</taxon>
        <taxon>Pentapetalae</taxon>
        <taxon>rosids</taxon>
        <taxon>malvids</taxon>
        <taxon>Myrtales</taxon>
        <taxon>Myrtaceae</taxon>
        <taxon>Myrtoideae</taxon>
        <taxon>Eucalypteae</taxon>
        <taxon>Corymbia</taxon>
    </lineage>
</organism>
<keyword evidence="5" id="KW-0067">ATP-binding</keyword>
<evidence type="ECO:0000313" key="13">
    <source>
        <dbReference type="Proteomes" id="UP000806378"/>
    </source>
</evidence>
<dbReference type="GO" id="GO:0052622">
    <property type="term" value="F:ATP/ADP dimethylallyltransferase activity"/>
    <property type="evidence" value="ECO:0007669"/>
    <property type="project" value="UniProtKB-EC"/>
</dbReference>
<feature type="transmembrane region" description="Helical" evidence="11">
    <location>
        <begin position="287"/>
        <end position="307"/>
    </location>
</feature>
<comment type="caution">
    <text evidence="12">The sequence shown here is derived from an EMBL/GenBank/DDBJ whole genome shotgun (WGS) entry which is preliminary data.</text>
</comment>
<evidence type="ECO:0000256" key="7">
    <source>
        <dbReference type="ARBA" id="ARBA00051744"/>
    </source>
</evidence>
<keyword evidence="13" id="KW-1185">Reference proteome</keyword>
<comment type="similarity">
    <text evidence="1">Belongs to the IPP transferase family.</text>
</comment>
<dbReference type="PANTHER" id="PTHR11088:SF74">
    <property type="entry name" value="ADENYLATE ISOPENTENYLTRANSFERASE 5, CHLOROPLASTIC"/>
    <property type="match status" value="1"/>
</dbReference>
<dbReference type="OrthoDB" id="775260at2759"/>
<dbReference type="InterPro" id="IPR039657">
    <property type="entry name" value="Dimethylallyltransferase"/>
</dbReference>
<dbReference type="EC" id="2.5.1.112" evidence="10"/>
<keyword evidence="11" id="KW-0812">Transmembrane</keyword>
<evidence type="ECO:0000256" key="1">
    <source>
        <dbReference type="ARBA" id="ARBA00005842"/>
    </source>
</evidence>
<comment type="function">
    <text evidence="9">Involved in cytokinin biosynthesis. Catalyzes the transfer of an isopentenyl group from dimethylallyl diphosphate (DMAPP) to ATP and ADP.</text>
</comment>
<dbReference type="Pfam" id="PF01715">
    <property type="entry name" value="IPPT"/>
    <property type="match status" value="2"/>
</dbReference>
<evidence type="ECO:0000256" key="3">
    <source>
        <dbReference type="ARBA" id="ARBA00022712"/>
    </source>
</evidence>
<evidence type="ECO:0000256" key="4">
    <source>
        <dbReference type="ARBA" id="ARBA00022741"/>
    </source>
</evidence>